<dbReference type="Pfam" id="PF00271">
    <property type="entry name" value="Helicase_C"/>
    <property type="match status" value="1"/>
</dbReference>
<dbReference type="PROSITE" id="PS51192">
    <property type="entry name" value="HELICASE_ATP_BIND_1"/>
    <property type="match status" value="1"/>
</dbReference>
<dbReference type="Pfam" id="PF00270">
    <property type="entry name" value="DEAD"/>
    <property type="match status" value="1"/>
</dbReference>
<dbReference type="SMART" id="SM00487">
    <property type="entry name" value="DEXDc"/>
    <property type="match status" value="1"/>
</dbReference>
<dbReference type="InterPro" id="IPR050699">
    <property type="entry name" value="RNA-DNA_Helicase"/>
</dbReference>
<feature type="domain" description="Helicase ATP-binding" evidence="5">
    <location>
        <begin position="42"/>
        <end position="198"/>
    </location>
</feature>
<comment type="caution">
    <text evidence="7">The sequence shown here is derived from an EMBL/GenBank/DDBJ whole genome shotgun (WGS) entry which is preliminary data.</text>
</comment>
<keyword evidence="1" id="KW-0547">Nucleotide-binding</keyword>
<dbReference type="GO" id="GO:0003676">
    <property type="term" value="F:nucleic acid binding"/>
    <property type="evidence" value="ECO:0007669"/>
    <property type="project" value="InterPro"/>
</dbReference>
<name>A0A6N7W360_9ACTO</name>
<feature type="domain" description="Helicase C-terminal" evidence="6">
    <location>
        <begin position="218"/>
        <end position="410"/>
    </location>
</feature>
<dbReference type="SUPFAM" id="SSF52540">
    <property type="entry name" value="P-loop containing nucleoside triphosphate hydrolases"/>
    <property type="match status" value="1"/>
</dbReference>
<dbReference type="GO" id="GO:0004386">
    <property type="term" value="F:helicase activity"/>
    <property type="evidence" value="ECO:0007669"/>
    <property type="project" value="UniProtKB-KW"/>
</dbReference>
<keyword evidence="3" id="KW-0347">Helicase</keyword>
<dbReference type="Proteomes" id="UP000470875">
    <property type="component" value="Unassembled WGS sequence"/>
</dbReference>
<dbReference type="PANTHER" id="PTHR12131">
    <property type="entry name" value="ATP-DEPENDENT RNA AND DNA HELICASE"/>
    <property type="match status" value="1"/>
</dbReference>
<dbReference type="GO" id="GO:0016787">
    <property type="term" value="F:hydrolase activity"/>
    <property type="evidence" value="ECO:0007669"/>
    <property type="project" value="UniProtKB-KW"/>
</dbReference>
<keyword evidence="4" id="KW-0067">ATP-binding</keyword>
<protein>
    <submittedName>
        <fullName evidence="7">DUF3516 domain-containing protein</fullName>
    </submittedName>
</protein>
<dbReference type="InterPro" id="IPR014001">
    <property type="entry name" value="Helicase_ATP-bd"/>
</dbReference>
<evidence type="ECO:0000313" key="8">
    <source>
        <dbReference type="Proteomes" id="UP000470875"/>
    </source>
</evidence>
<evidence type="ECO:0000259" key="6">
    <source>
        <dbReference type="PROSITE" id="PS51194"/>
    </source>
</evidence>
<dbReference type="InterPro" id="IPR027417">
    <property type="entry name" value="P-loop_NTPase"/>
</dbReference>
<evidence type="ECO:0000256" key="3">
    <source>
        <dbReference type="ARBA" id="ARBA00022806"/>
    </source>
</evidence>
<keyword evidence="2" id="KW-0378">Hydrolase</keyword>
<proteinExistence type="predicted"/>
<dbReference type="Pfam" id="PF12029">
    <property type="entry name" value="DUF3516"/>
    <property type="match status" value="1"/>
</dbReference>
<dbReference type="EMBL" id="VULO01000003">
    <property type="protein sequence ID" value="MSS83725.1"/>
    <property type="molecule type" value="Genomic_DNA"/>
</dbReference>
<dbReference type="InterPro" id="IPR011545">
    <property type="entry name" value="DEAD/DEAH_box_helicase_dom"/>
</dbReference>
<evidence type="ECO:0000256" key="4">
    <source>
        <dbReference type="ARBA" id="ARBA00022840"/>
    </source>
</evidence>
<dbReference type="CDD" id="cd17921">
    <property type="entry name" value="DEXHc_Ski2"/>
    <property type="match status" value="1"/>
</dbReference>
<dbReference type="PANTHER" id="PTHR12131:SF1">
    <property type="entry name" value="ATP-DEPENDENT RNA HELICASE SUPV3L1, MITOCHONDRIAL-RELATED"/>
    <property type="match status" value="1"/>
</dbReference>
<accession>A0A6N7W360</accession>
<evidence type="ECO:0000259" key="5">
    <source>
        <dbReference type="PROSITE" id="PS51192"/>
    </source>
</evidence>
<dbReference type="SMART" id="SM00490">
    <property type="entry name" value="HELICc"/>
    <property type="match status" value="1"/>
</dbReference>
<evidence type="ECO:0000256" key="1">
    <source>
        <dbReference type="ARBA" id="ARBA00022741"/>
    </source>
</evidence>
<gene>
    <name evidence="7" type="ORF">FYJ24_02910</name>
</gene>
<dbReference type="AlphaFoldDB" id="A0A6N7W360"/>
<sequence length="826" mass="91392">MNEILDQLEDEGHLSEDDLLDAFSQWASQSGRPLYPHQEEALLELLAGNHVIAQTPTGSGKSLIALAGHFISLARGGRSYYTAPLKALVSEKFFDLVDQFGASNVGMVTGDVSLNADAPIICCTAEILANQSLREGAQLDADMVIMDEFHFYGDPQRGWAWQVPLLQLRKPQFVALSATLGDTTALRADLEKRTGRAVSEIADAVRPVPLEFEYCVDDLPTVVERLLKEDKAPIYIVHFAQAQAVETAVTLSKLTMIDKAKKETIAVHLAGTHFGRGFGQVLRRLLAQGIGIHHAGMLPRYRRLVERLAQSGLLAVICGTDTLGVGINVPIRTVLFTALVKYDGRRTRHLSAREFHQIAGRAGRAGYDTVGYVRALASESEVEQAKRQARLSAAQEARDQKKLKKLAKSRAPKAQKGKVTWTAGTFERLAGAHPETLSSQFDINHALVLNVLSGPGDVEEELLRLARDNHSSTGDSNPYLRQLGDIYRSLKQAGIVSRDPKLRVSGDLPDEFALNQPLAPFALAALDLLDPSSEDFALDVLSVVEAIVEDPSPILYAQQRVARDQAMAAMKAEGREYADRMDAIQEVTWPKPLAEIIEPAFEVFAATNPWVGYLEPSPKSVVREMIETAATFSGYISRYDCTNSEGIFLRYLTDVYRAMGQILQAQFHTDEVQRIIDWLGQLVRSVDSSLLDEWESLAAGKTPEAIVEPGGDDEVVFGEGSNPYAERRALRQRAFTIVELLANDNVDALSRLDPAWDFDRWDKALARYWAEHDWISIDQEARSPELFHVDGTRVEQTILDPAGDGDWRLIVDFDGDETQIIDFAPR</sequence>
<dbReference type="PROSITE" id="PS51194">
    <property type="entry name" value="HELICASE_CTER"/>
    <property type="match status" value="1"/>
</dbReference>
<evidence type="ECO:0000313" key="7">
    <source>
        <dbReference type="EMBL" id="MSS83725.1"/>
    </source>
</evidence>
<dbReference type="Gene3D" id="3.40.50.300">
    <property type="entry name" value="P-loop containing nucleotide triphosphate hydrolases"/>
    <property type="match status" value="2"/>
</dbReference>
<evidence type="ECO:0000256" key="2">
    <source>
        <dbReference type="ARBA" id="ARBA00022801"/>
    </source>
</evidence>
<reference evidence="7 8" key="1">
    <citation type="submission" date="2019-08" db="EMBL/GenBank/DDBJ databases">
        <title>In-depth cultivation of the pig gut microbiome towards novel bacterial diversity and tailored functional studies.</title>
        <authorList>
            <person name="Wylensek D."/>
            <person name="Hitch T.C.A."/>
            <person name="Clavel T."/>
        </authorList>
    </citation>
    <scope>NUCLEOTIDE SEQUENCE [LARGE SCALE GENOMIC DNA]</scope>
    <source>
        <strain evidence="7 8">WB03_NA08</strain>
    </source>
</reference>
<dbReference type="GO" id="GO:0005524">
    <property type="term" value="F:ATP binding"/>
    <property type="evidence" value="ECO:0007669"/>
    <property type="project" value="UniProtKB-KW"/>
</dbReference>
<organism evidence="7 8">
    <name type="scientific">Scrofimicrobium canadense</name>
    <dbReference type="NCBI Taxonomy" id="2652290"/>
    <lineage>
        <taxon>Bacteria</taxon>
        <taxon>Bacillati</taxon>
        <taxon>Actinomycetota</taxon>
        <taxon>Actinomycetes</taxon>
        <taxon>Actinomycetales</taxon>
        <taxon>Actinomycetaceae</taxon>
        <taxon>Scrofimicrobium</taxon>
    </lineage>
</organism>
<dbReference type="InterPro" id="IPR001650">
    <property type="entry name" value="Helicase_C-like"/>
</dbReference>
<dbReference type="InterPro" id="IPR021904">
    <property type="entry name" value="DUF3516"/>
</dbReference>
<keyword evidence="8" id="KW-1185">Reference proteome</keyword>